<dbReference type="Pfam" id="PF19700">
    <property type="entry name" value="DUF6198"/>
    <property type="match status" value="1"/>
</dbReference>
<feature type="transmembrane region" description="Helical" evidence="1">
    <location>
        <begin position="41"/>
        <end position="64"/>
    </location>
</feature>
<comment type="caution">
    <text evidence="2">The sequence shown here is derived from an EMBL/GenBank/DDBJ whole genome shotgun (WGS) entry which is preliminary data.</text>
</comment>
<evidence type="ECO:0000313" key="2">
    <source>
        <dbReference type="EMBL" id="HIX80646.1"/>
    </source>
</evidence>
<dbReference type="InterPro" id="IPR038750">
    <property type="entry name" value="YczE/YyaS-like"/>
</dbReference>
<organism evidence="2 3">
    <name type="scientific">Candidatus Erysipelatoclostridium merdavium</name>
    <dbReference type="NCBI Taxonomy" id="2838566"/>
    <lineage>
        <taxon>Bacteria</taxon>
        <taxon>Bacillati</taxon>
        <taxon>Bacillota</taxon>
        <taxon>Erysipelotrichia</taxon>
        <taxon>Erysipelotrichales</taxon>
        <taxon>Erysipelotrichales incertae sedis</taxon>
    </lineage>
</organism>
<protein>
    <recommendedName>
        <fullName evidence="4">YitT family protein</fullName>
    </recommendedName>
</protein>
<feature type="transmembrane region" description="Helical" evidence="1">
    <location>
        <begin position="155"/>
        <end position="186"/>
    </location>
</feature>
<name>A0A9D1XK88_9FIRM</name>
<evidence type="ECO:0008006" key="4">
    <source>
        <dbReference type="Google" id="ProtNLM"/>
    </source>
</evidence>
<keyword evidence="1" id="KW-1133">Transmembrane helix</keyword>
<proteinExistence type="predicted"/>
<evidence type="ECO:0000313" key="3">
    <source>
        <dbReference type="Proteomes" id="UP000886724"/>
    </source>
</evidence>
<dbReference type="AlphaFoldDB" id="A0A9D1XK88"/>
<dbReference type="Proteomes" id="UP000886724">
    <property type="component" value="Unassembled WGS sequence"/>
</dbReference>
<gene>
    <name evidence="2" type="ORF">H9980_01585</name>
</gene>
<accession>A0A9D1XK88</accession>
<sequence>MKRGIYYIIGLNLIAFAVVLNIRYGLGVAAFSSVMYAISEIYYISLGTASIICYLLFVLIQCILSKRITLAYTLEIPLSFAFGWLIDLYDYIIPELNFNIIIIFICFVLTMFITAMGVYLCVKTDVVLTPTDGIVKTISDVFSIPFSTVKNTFDISLVLITVLLCIINNTTLYGIGIGTILTALFIGRIIKIYEKYYQLNF</sequence>
<evidence type="ECO:0000256" key="1">
    <source>
        <dbReference type="SAM" id="Phobius"/>
    </source>
</evidence>
<dbReference type="PANTHER" id="PTHR40078">
    <property type="entry name" value="INTEGRAL MEMBRANE PROTEIN-RELATED"/>
    <property type="match status" value="1"/>
</dbReference>
<feature type="transmembrane region" description="Helical" evidence="1">
    <location>
        <begin position="70"/>
        <end position="89"/>
    </location>
</feature>
<dbReference type="PANTHER" id="PTHR40078:SF1">
    <property type="entry name" value="INTEGRAL MEMBRANE PROTEIN"/>
    <property type="match status" value="1"/>
</dbReference>
<keyword evidence="1" id="KW-0812">Transmembrane</keyword>
<dbReference type="EMBL" id="DXET01000039">
    <property type="protein sequence ID" value="HIX80646.1"/>
    <property type="molecule type" value="Genomic_DNA"/>
</dbReference>
<keyword evidence="1" id="KW-0472">Membrane</keyword>
<feature type="transmembrane region" description="Helical" evidence="1">
    <location>
        <begin position="96"/>
        <end position="120"/>
    </location>
</feature>
<reference evidence="2" key="1">
    <citation type="journal article" date="2021" name="PeerJ">
        <title>Extensive microbial diversity within the chicken gut microbiome revealed by metagenomics and culture.</title>
        <authorList>
            <person name="Gilroy R."/>
            <person name="Ravi A."/>
            <person name="Getino M."/>
            <person name="Pursley I."/>
            <person name="Horton D.L."/>
            <person name="Alikhan N.F."/>
            <person name="Baker D."/>
            <person name="Gharbi K."/>
            <person name="Hall N."/>
            <person name="Watson M."/>
            <person name="Adriaenssens E.M."/>
            <person name="Foster-Nyarko E."/>
            <person name="Jarju S."/>
            <person name="Secka A."/>
            <person name="Antonio M."/>
            <person name="Oren A."/>
            <person name="Chaudhuri R.R."/>
            <person name="La Ragione R."/>
            <person name="Hildebrand F."/>
            <person name="Pallen M.J."/>
        </authorList>
    </citation>
    <scope>NUCLEOTIDE SEQUENCE</scope>
    <source>
        <strain evidence="2">ChiGjej1B1-14440</strain>
    </source>
</reference>
<feature type="transmembrane region" description="Helical" evidence="1">
    <location>
        <begin position="6"/>
        <end position="29"/>
    </location>
</feature>
<reference evidence="2" key="2">
    <citation type="submission" date="2021-04" db="EMBL/GenBank/DDBJ databases">
        <authorList>
            <person name="Gilroy R."/>
        </authorList>
    </citation>
    <scope>NUCLEOTIDE SEQUENCE</scope>
    <source>
        <strain evidence="2">ChiGjej1B1-14440</strain>
    </source>
</reference>